<protein>
    <submittedName>
        <fullName evidence="2">Uncharacterized protein</fullName>
    </submittedName>
</protein>
<evidence type="ECO:0000256" key="1">
    <source>
        <dbReference type="SAM" id="MobiDB-lite"/>
    </source>
</evidence>
<evidence type="ECO:0000313" key="3">
    <source>
        <dbReference type="Proteomes" id="UP000694565"/>
    </source>
</evidence>
<reference evidence="2" key="1">
    <citation type="submission" date="2025-08" db="UniProtKB">
        <authorList>
            <consortium name="Ensembl"/>
        </authorList>
    </citation>
    <scope>IDENTIFICATION</scope>
</reference>
<dbReference type="GeneTree" id="ENSGT00990000203874"/>
<feature type="compositionally biased region" description="Basic and acidic residues" evidence="1">
    <location>
        <begin position="10"/>
        <end position="25"/>
    </location>
</feature>
<keyword evidence="3" id="KW-1185">Reference proteome</keyword>
<name>A0A8C3G5T5_CYCLU</name>
<feature type="region of interest" description="Disordered" evidence="1">
    <location>
        <begin position="50"/>
        <end position="78"/>
    </location>
</feature>
<dbReference type="Proteomes" id="UP000694565">
    <property type="component" value="Unplaced"/>
</dbReference>
<evidence type="ECO:0000313" key="2">
    <source>
        <dbReference type="Ensembl" id="ENSCLMP00005036635.1"/>
    </source>
</evidence>
<reference evidence="2" key="2">
    <citation type="submission" date="2025-09" db="UniProtKB">
        <authorList>
            <consortium name="Ensembl"/>
        </authorList>
    </citation>
    <scope>IDENTIFICATION</scope>
</reference>
<proteinExistence type="predicted"/>
<organism evidence="2 3">
    <name type="scientific">Cyclopterus lumpus</name>
    <name type="common">Lumpsucker</name>
    <dbReference type="NCBI Taxonomy" id="8103"/>
    <lineage>
        <taxon>Eukaryota</taxon>
        <taxon>Metazoa</taxon>
        <taxon>Chordata</taxon>
        <taxon>Craniata</taxon>
        <taxon>Vertebrata</taxon>
        <taxon>Euteleostomi</taxon>
        <taxon>Actinopterygii</taxon>
        <taxon>Neopterygii</taxon>
        <taxon>Teleostei</taxon>
        <taxon>Neoteleostei</taxon>
        <taxon>Acanthomorphata</taxon>
        <taxon>Eupercaria</taxon>
        <taxon>Perciformes</taxon>
        <taxon>Cottioidei</taxon>
        <taxon>Cottales</taxon>
        <taxon>Cyclopteridae</taxon>
        <taxon>Cyclopterus</taxon>
    </lineage>
</organism>
<dbReference type="AlphaFoldDB" id="A0A8C3G5T5"/>
<dbReference type="Ensembl" id="ENSCLMT00005038078.1">
    <property type="protein sequence ID" value="ENSCLMP00005036635.1"/>
    <property type="gene ID" value="ENSCLMG00005017490.1"/>
</dbReference>
<sequence>MHGNQQGRGGDQDELQRPQADVRDGEELVVTDAVAAGLLGVADEAGLLISPDAFRSDHQDQDTEDEDDGEPNASDAGRVPVYATDHGIKGAPVHFRLQTQTGRQLRNIVGAT</sequence>
<feature type="region of interest" description="Disordered" evidence="1">
    <location>
        <begin position="1"/>
        <end position="25"/>
    </location>
</feature>
<accession>A0A8C3G5T5</accession>